<proteinExistence type="predicted"/>
<protein>
    <submittedName>
        <fullName evidence="1">Uncharacterized protein</fullName>
    </submittedName>
</protein>
<evidence type="ECO:0000313" key="1">
    <source>
        <dbReference type="EMBL" id="WZW98474.1"/>
    </source>
</evidence>
<organism evidence="1 2">
    <name type="scientific">Propioniciclava soli</name>
    <dbReference type="NCBI Taxonomy" id="2775081"/>
    <lineage>
        <taxon>Bacteria</taxon>
        <taxon>Bacillati</taxon>
        <taxon>Actinomycetota</taxon>
        <taxon>Actinomycetes</taxon>
        <taxon>Propionibacteriales</taxon>
        <taxon>Propionibacteriaceae</taxon>
        <taxon>Propioniciclava</taxon>
    </lineage>
</organism>
<reference evidence="1 2" key="1">
    <citation type="journal article" date="2023" name="Environ Microbiome">
        <title>A coral-associated actinobacterium mitigates coral bleaching under heat stress.</title>
        <authorList>
            <person name="Li J."/>
            <person name="Zou Y."/>
            <person name="Li Q."/>
            <person name="Zhang J."/>
            <person name="Bourne D.G."/>
            <person name="Lyu Y."/>
            <person name="Liu C."/>
            <person name="Zhang S."/>
        </authorList>
    </citation>
    <scope>NUCLEOTIDE SEQUENCE [LARGE SCALE GENOMIC DNA]</scope>
    <source>
        <strain evidence="1 2">SCSIO 13291</strain>
    </source>
</reference>
<keyword evidence="2" id="KW-1185">Reference proteome</keyword>
<accession>A0ABZ3C8F1</accession>
<dbReference type="Proteomes" id="UP001434337">
    <property type="component" value="Chromosome"/>
</dbReference>
<evidence type="ECO:0000313" key="2">
    <source>
        <dbReference type="Proteomes" id="UP001434337"/>
    </source>
</evidence>
<gene>
    <name evidence="1" type="ORF">PCC79_16535</name>
</gene>
<dbReference type="EMBL" id="CP115965">
    <property type="protein sequence ID" value="WZW98474.1"/>
    <property type="molecule type" value="Genomic_DNA"/>
</dbReference>
<dbReference type="RefSeq" id="WP_342372506.1">
    <property type="nucleotide sequence ID" value="NZ_CP115965.1"/>
</dbReference>
<sequence>MDSDEMNALATDFGVTRTRGVWDPERRRRVRAKLDAATFHLFGIARDDVDYIMETFPIVKRKDVAAYGSYRTKDLILEVYDAMQAAIETGGAYRSPFEWEQP</sequence>
<name>A0ABZ3C8F1_9ACTN</name>